<proteinExistence type="predicted"/>
<evidence type="ECO:0000313" key="2">
    <source>
        <dbReference type="EMBL" id="GGN24856.1"/>
    </source>
</evidence>
<feature type="domain" description="VOC" evidence="1">
    <location>
        <begin position="7"/>
        <end position="122"/>
    </location>
</feature>
<dbReference type="CDD" id="cd06587">
    <property type="entry name" value="VOC"/>
    <property type="match status" value="1"/>
</dbReference>
<dbReference type="InterPro" id="IPR037523">
    <property type="entry name" value="VOC_core"/>
</dbReference>
<dbReference type="Pfam" id="PF18029">
    <property type="entry name" value="Glyoxalase_6"/>
    <property type="match status" value="1"/>
</dbReference>
<keyword evidence="3" id="KW-1185">Reference proteome</keyword>
<accession>A0ABQ2IPE4</accession>
<dbReference type="EMBL" id="BMNC01000020">
    <property type="protein sequence ID" value="GGN24856.1"/>
    <property type="molecule type" value="Genomic_DNA"/>
</dbReference>
<organism evidence="2 3">
    <name type="scientific">Lentzea pudingi</name>
    <dbReference type="NCBI Taxonomy" id="1789439"/>
    <lineage>
        <taxon>Bacteria</taxon>
        <taxon>Bacillati</taxon>
        <taxon>Actinomycetota</taxon>
        <taxon>Actinomycetes</taxon>
        <taxon>Pseudonocardiales</taxon>
        <taxon>Pseudonocardiaceae</taxon>
        <taxon>Lentzea</taxon>
    </lineage>
</organism>
<dbReference type="InterPro" id="IPR029068">
    <property type="entry name" value="Glyas_Bleomycin-R_OHBP_Dase"/>
</dbReference>
<reference evidence="3" key="1">
    <citation type="journal article" date="2019" name="Int. J. Syst. Evol. Microbiol.">
        <title>The Global Catalogue of Microorganisms (GCM) 10K type strain sequencing project: providing services to taxonomists for standard genome sequencing and annotation.</title>
        <authorList>
            <consortium name="The Broad Institute Genomics Platform"/>
            <consortium name="The Broad Institute Genome Sequencing Center for Infectious Disease"/>
            <person name="Wu L."/>
            <person name="Ma J."/>
        </authorList>
    </citation>
    <scope>NUCLEOTIDE SEQUENCE [LARGE SCALE GENOMIC DNA]</scope>
    <source>
        <strain evidence="3">CGMCC 4.7319</strain>
    </source>
</reference>
<dbReference type="SUPFAM" id="SSF54593">
    <property type="entry name" value="Glyoxalase/Bleomycin resistance protein/Dihydroxybiphenyl dioxygenase"/>
    <property type="match status" value="1"/>
</dbReference>
<sequence length="122" mass="13613">MEGMVGQLRSVVLDCPNPRELASFYEELLGAERLAGEDDTWVVIVAGGTRIAFQLAPEYEPPSFPDPRGSQQFHLDVLVEDVEEAEPKVLALGAKLLRRDNDDTFRVYADPVGHPFCLVWLT</sequence>
<dbReference type="Gene3D" id="3.10.180.10">
    <property type="entry name" value="2,3-Dihydroxybiphenyl 1,2-Dioxygenase, domain 1"/>
    <property type="match status" value="1"/>
</dbReference>
<dbReference type="InterPro" id="IPR041581">
    <property type="entry name" value="Glyoxalase_6"/>
</dbReference>
<dbReference type="PANTHER" id="PTHR35908:SF1">
    <property type="entry name" value="CONSERVED PROTEIN"/>
    <property type="match status" value="1"/>
</dbReference>
<dbReference type="Proteomes" id="UP000597656">
    <property type="component" value="Unassembled WGS sequence"/>
</dbReference>
<gene>
    <name evidence="2" type="ORF">GCM10011609_78820</name>
</gene>
<evidence type="ECO:0000313" key="3">
    <source>
        <dbReference type="Proteomes" id="UP000597656"/>
    </source>
</evidence>
<dbReference type="PROSITE" id="PS51819">
    <property type="entry name" value="VOC"/>
    <property type="match status" value="1"/>
</dbReference>
<dbReference type="PANTHER" id="PTHR35908">
    <property type="entry name" value="HYPOTHETICAL FUSION PROTEIN"/>
    <property type="match status" value="1"/>
</dbReference>
<evidence type="ECO:0000259" key="1">
    <source>
        <dbReference type="PROSITE" id="PS51819"/>
    </source>
</evidence>
<name>A0ABQ2IPE4_9PSEU</name>
<comment type="caution">
    <text evidence="2">The sequence shown here is derived from an EMBL/GenBank/DDBJ whole genome shotgun (WGS) entry which is preliminary data.</text>
</comment>
<protein>
    <submittedName>
        <fullName evidence="2">Glyoxalase</fullName>
    </submittedName>
</protein>